<dbReference type="GO" id="GO:0003697">
    <property type="term" value="F:single-stranded DNA binding"/>
    <property type="evidence" value="ECO:0007669"/>
    <property type="project" value="InterPro"/>
</dbReference>
<name>A0A327Q6F5_9BACT</name>
<keyword evidence="5" id="KW-1185">Reference proteome</keyword>
<dbReference type="SUPFAM" id="SSF50249">
    <property type="entry name" value="Nucleic acid-binding proteins"/>
    <property type="match status" value="1"/>
</dbReference>
<dbReference type="PROSITE" id="PS50935">
    <property type="entry name" value="SSB"/>
    <property type="match status" value="1"/>
</dbReference>
<keyword evidence="1 2" id="KW-0238">DNA-binding</keyword>
<dbReference type="GO" id="GO:0009295">
    <property type="term" value="C:nucleoid"/>
    <property type="evidence" value="ECO:0007669"/>
    <property type="project" value="TreeGrafter"/>
</dbReference>
<evidence type="ECO:0000256" key="1">
    <source>
        <dbReference type="ARBA" id="ARBA00023125"/>
    </source>
</evidence>
<reference evidence="4 5" key="1">
    <citation type="submission" date="2018-06" db="EMBL/GenBank/DDBJ databases">
        <title>Genomic Encyclopedia of Archaeal and Bacterial Type Strains, Phase II (KMG-II): from individual species to whole genera.</title>
        <authorList>
            <person name="Goeker M."/>
        </authorList>
    </citation>
    <scope>NUCLEOTIDE SEQUENCE [LARGE SCALE GENOMIC DNA]</scope>
    <source>
        <strain evidence="4 5">DSM 23857</strain>
    </source>
</reference>
<dbReference type="CDD" id="cd04496">
    <property type="entry name" value="SSB_OBF"/>
    <property type="match status" value="1"/>
</dbReference>
<dbReference type="InterPro" id="IPR000424">
    <property type="entry name" value="Primosome_PriB/ssb"/>
</dbReference>
<gene>
    <name evidence="4" type="ORF">LX64_04481</name>
</gene>
<dbReference type="Gene3D" id="2.40.50.140">
    <property type="entry name" value="Nucleic acid-binding proteins"/>
    <property type="match status" value="1"/>
</dbReference>
<dbReference type="OrthoDB" id="957856at2"/>
<comment type="caution">
    <text evidence="4">The sequence shown here is derived from an EMBL/GenBank/DDBJ whole genome shotgun (WGS) entry which is preliminary data.</text>
</comment>
<evidence type="ECO:0000256" key="2">
    <source>
        <dbReference type="PIRNR" id="PIRNR002070"/>
    </source>
</evidence>
<evidence type="ECO:0000313" key="5">
    <source>
        <dbReference type="Proteomes" id="UP000249547"/>
    </source>
</evidence>
<evidence type="ECO:0000256" key="3">
    <source>
        <dbReference type="RuleBase" id="RU000524"/>
    </source>
</evidence>
<dbReference type="AlphaFoldDB" id="A0A327Q6F5"/>
<dbReference type="PIRSF" id="PIRSF002070">
    <property type="entry name" value="SSB"/>
    <property type="match status" value="1"/>
</dbReference>
<dbReference type="PANTHER" id="PTHR10302:SF0">
    <property type="entry name" value="SINGLE-STRANDED DNA-BINDING PROTEIN, MITOCHONDRIAL"/>
    <property type="match status" value="1"/>
</dbReference>
<dbReference type="GO" id="GO:0006260">
    <property type="term" value="P:DNA replication"/>
    <property type="evidence" value="ECO:0007669"/>
    <property type="project" value="InterPro"/>
</dbReference>
<dbReference type="EMBL" id="QLLL01000010">
    <property type="protein sequence ID" value="RAI99351.1"/>
    <property type="molecule type" value="Genomic_DNA"/>
</dbReference>
<dbReference type="Proteomes" id="UP000249547">
    <property type="component" value="Unassembled WGS sequence"/>
</dbReference>
<accession>A0A327Q6F5</accession>
<protein>
    <recommendedName>
        <fullName evidence="2 3">Single-stranded DNA-binding protein</fullName>
    </recommendedName>
</protein>
<dbReference type="RefSeq" id="WP_111599880.1">
    <property type="nucleotide sequence ID" value="NZ_QLLL01000010.1"/>
</dbReference>
<evidence type="ECO:0000313" key="4">
    <source>
        <dbReference type="EMBL" id="RAI99351.1"/>
    </source>
</evidence>
<sequence>MIKMQLIGFVGNNALSNTWNKRNVLNFQVAHGQKFKDQQGEVRSRTTWVDCALWDREIMEKHLLKGTHVFVEGTPYTESYKTLNGEYQAALKLIVHRVELLPFKKEGTEILVQPNMVTTAEPTDELPF</sequence>
<dbReference type="Pfam" id="PF00436">
    <property type="entry name" value="SSB"/>
    <property type="match status" value="1"/>
</dbReference>
<dbReference type="PANTHER" id="PTHR10302">
    <property type="entry name" value="SINGLE-STRANDED DNA-BINDING PROTEIN"/>
    <property type="match status" value="1"/>
</dbReference>
<dbReference type="InterPro" id="IPR012340">
    <property type="entry name" value="NA-bd_OB-fold"/>
</dbReference>
<organism evidence="4 5">
    <name type="scientific">Chitinophaga skermanii</name>
    <dbReference type="NCBI Taxonomy" id="331697"/>
    <lineage>
        <taxon>Bacteria</taxon>
        <taxon>Pseudomonadati</taxon>
        <taxon>Bacteroidota</taxon>
        <taxon>Chitinophagia</taxon>
        <taxon>Chitinophagales</taxon>
        <taxon>Chitinophagaceae</taxon>
        <taxon>Chitinophaga</taxon>
    </lineage>
</organism>
<dbReference type="InterPro" id="IPR011344">
    <property type="entry name" value="ssDNA-bd"/>
</dbReference>
<proteinExistence type="predicted"/>
<dbReference type="NCBIfam" id="TIGR00621">
    <property type="entry name" value="ssb"/>
    <property type="match status" value="1"/>
</dbReference>